<reference evidence="2" key="1">
    <citation type="journal article" date="2019" name="Int. J. Syst. Evol. Microbiol.">
        <title>The Global Catalogue of Microorganisms (GCM) 10K type strain sequencing project: providing services to taxonomists for standard genome sequencing and annotation.</title>
        <authorList>
            <consortium name="The Broad Institute Genomics Platform"/>
            <consortium name="The Broad Institute Genome Sequencing Center for Infectious Disease"/>
            <person name="Wu L."/>
            <person name="Ma J."/>
        </authorList>
    </citation>
    <scope>NUCLEOTIDE SEQUENCE [LARGE SCALE GENOMIC DNA]</scope>
    <source>
        <strain evidence="2">TISTR 1827</strain>
    </source>
</reference>
<dbReference type="SUPFAM" id="SSF48239">
    <property type="entry name" value="Terpenoid cyclases/Protein prenyltransferases"/>
    <property type="match status" value="1"/>
</dbReference>
<dbReference type="Gene3D" id="1.50.10.100">
    <property type="entry name" value="Chondroitin AC/alginate lyase"/>
    <property type="match status" value="1"/>
</dbReference>
<evidence type="ECO:0000313" key="2">
    <source>
        <dbReference type="Proteomes" id="UP001597493"/>
    </source>
</evidence>
<keyword evidence="2" id="KW-1185">Reference proteome</keyword>
<accession>A0ABW5QQH5</accession>
<dbReference type="InterPro" id="IPR008930">
    <property type="entry name" value="Terpenoid_cyclase/PrenylTrfase"/>
</dbReference>
<evidence type="ECO:0008006" key="3">
    <source>
        <dbReference type="Google" id="ProtNLM"/>
    </source>
</evidence>
<comment type="caution">
    <text evidence="1">The sequence shown here is derived from an EMBL/GenBank/DDBJ whole genome shotgun (WGS) entry which is preliminary data.</text>
</comment>
<dbReference type="Proteomes" id="UP001597493">
    <property type="component" value="Unassembled WGS sequence"/>
</dbReference>
<dbReference type="RefSeq" id="WP_379268400.1">
    <property type="nucleotide sequence ID" value="NZ_JBHUGT010000025.1"/>
</dbReference>
<proteinExistence type="predicted"/>
<dbReference type="InterPro" id="IPR008929">
    <property type="entry name" value="Chondroitin_lyas"/>
</dbReference>
<gene>
    <name evidence="1" type="ORF">ACFSW5_00060</name>
</gene>
<evidence type="ECO:0000313" key="1">
    <source>
        <dbReference type="EMBL" id="MFD2658654.1"/>
    </source>
</evidence>
<sequence length="577" mass="64125">MSYERLVSINDEWAAAESERQVTDPSSRYYGGVADSATGIPWPSHMNTPKVMAIWGAALVNPDSVYYRNGPLLERLELAAEFMLRFQHEDGTVSPGWTNYHSPPDTAFVVVGLTQLYRLLIGHPWEELNRTAASLRLFLERTVPAMLTGGCHTPNHRWVLTAALGSLYRLFGEEALKDRAAQWLAEGIDITPDGEWTERSNGIYNTVSNIMLCHSAATLDRPELYEPVRRNLKMMLYLVHPGGEVVTDYSGRQDFGQIYKMDEYYSAYKLMAKLDNDPVFEAMAAYIGEGMTHPGPLPNNALLGHLLHPDWRHQGEARPELLPDRYRIVINGTFDREALLNRMEGAGHHGRIFHSSLHTEAGAPVARIRDKGLSATVMTEAPSFFALRHNGVRLLGVQLASTFGPGTIKFQRLEQLESGYRLTAAAEKGYYGPIPAASGTSPWYLLPHQLRPLTHSQRLEVTVETVETAAGWDLRIRAASPEDVVTQIVFLFGEEVDISGGSWLPDSGDGKARIWRDQTIRCSCGDEWIELTGAFLQHYADGIRGAEVPANCQAVKVNLVTPIDATFTLRLSGRPGA</sequence>
<name>A0ABW5QQH5_9BACL</name>
<organism evidence="1 2">
    <name type="scientific">Paenibacillus thailandensis</name>
    <dbReference type="NCBI Taxonomy" id="393250"/>
    <lineage>
        <taxon>Bacteria</taxon>
        <taxon>Bacillati</taxon>
        <taxon>Bacillota</taxon>
        <taxon>Bacilli</taxon>
        <taxon>Bacillales</taxon>
        <taxon>Paenibacillaceae</taxon>
        <taxon>Paenibacillus</taxon>
    </lineage>
</organism>
<protein>
    <recommendedName>
        <fullName evidence="3">Heparinase</fullName>
    </recommendedName>
</protein>
<dbReference type="EMBL" id="JBHUMY010000001">
    <property type="protein sequence ID" value="MFD2658654.1"/>
    <property type="molecule type" value="Genomic_DNA"/>
</dbReference>